<sequence>VVAVPRRRLAPHRVAVPARRPWAVVHRWVEGRASPYPVPV</sequence>
<feature type="non-terminal residue" evidence="1">
    <location>
        <position position="1"/>
    </location>
</feature>
<name>A0A382XG89_9ZZZZ</name>
<dbReference type="AlphaFoldDB" id="A0A382XG89"/>
<reference evidence="1" key="1">
    <citation type="submission" date="2018-05" db="EMBL/GenBank/DDBJ databases">
        <authorList>
            <person name="Lanie J.A."/>
            <person name="Ng W.-L."/>
            <person name="Kazmierczak K.M."/>
            <person name="Andrzejewski T.M."/>
            <person name="Davidsen T.M."/>
            <person name="Wayne K.J."/>
            <person name="Tettelin H."/>
            <person name="Glass J.I."/>
            <person name="Rusch D."/>
            <person name="Podicherti R."/>
            <person name="Tsui H.-C.T."/>
            <person name="Winkler M.E."/>
        </authorList>
    </citation>
    <scope>NUCLEOTIDE SEQUENCE</scope>
</reference>
<accession>A0A382XG89</accession>
<evidence type="ECO:0000313" key="1">
    <source>
        <dbReference type="EMBL" id="SVD70186.1"/>
    </source>
</evidence>
<gene>
    <name evidence="1" type="ORF">METZ01_LOCUS423040</name>
</gene>
<feature type="non-terminal residue" evidence="1">
    <location>
        <position position="40"/>
    </location>
</feature>
<organism evidence="1">
    <name type="scientific">marine metagenome</name>
    <dbReference type="NCBI Taxonomy" id="408172"/>
    <lineage>
        <taxon>unclassified sequences</taxon>
        <taxon>metagenomes</taxon>
        <taxon>ecological metagenomes</taxon>
    </lineage>
</organism>
<proteinExistence type="predicted"/>
<protein>
    <submittedName>
        <fullName evidence="1">Uncharacterized protein</fullName>
    </submittedName>
</protein>
<dbReference type="EMBL" id="UINC01167590">
    <property type="protein sequence ID" value="SVD70186.1"/>
    <property type="molecule type" value="Genomic_DNA"/>
</dbReference>